<reference evidence="2" key="1">
    <citation type="submission" date="2019-09" db="EMBL/GenBank/DDBJ databases">
        <title>Characterisation of the sponge microbiome using genome-centric metagenomics.</title>
        <authorList>
            <person name="Engelberts J.P."/>
            <person name="Robbins S.J."/>
            <person name="De Goeij J.M."/>
            <person name="Aranda M."/>
            <person name="Bell S.C."/>
            <person name="Webster N.S."/>
        </authorList>
    </citation>
    <scope>NUCLEOTIDE SEQUENCE</scope>
    <source>
        <strain evidence="2">SB0675_bin_29</strain>
    </source>
</reference>
<evidence type="ECO:0000313" key="2">
    <source>
        <dbReference type="EMBL" id="MYH63024.1"/>
    </source>
</evidence>
<accession>A0A6B1GAC3</accession>
<dbReference type="AlphaFoldDB" id="A0A6B1GAC3"/>
<dbReference type="EMBL" id="VYDA01000537">
    <property type="protein sequence ID" value="MYH63024.1"/>
    <property type="molecule type" value="Genomic_DNA"/>
</dbReference>
<comment type="caution">
    <text evidence="2">The sequence shown here is derived from an EMBL/GenBank/DDBJ whole genome shotgun (WGS) entry which is preliminary data.</text>
</comment>
<gene>
    <name evidence="2" type="ORF">F4148_15135</name>
</gene>
<name>A0A6B1GAC3_9CHLR</name>
<keyword evidence="1" id="KW-0175">Coiled coil</keyword>
<proteinExistence type="predicted"/>
<organism evidence="2">
    <name type="scientific">Caldilineaceae bacterium SB0675_bin_29</name>
    <dbReference type="NCBI Taxonomy" id="2605266"/>
    <lineage>
        <taxon>Bacteria</taxon>
        <taxon>Bacillati</taxon>
        <taxon>Chloroflexota</taxon>
        <taxon>Caldilineae</taxon>
        <taxon>Caldilineales</taxon>
        <taxon>Caldilineaceae</taxon>
    </lineage>
</organism>
<evidence type="ECO:0000256" key="1">
    <source>
        <dbReference type="SAM" id="Coils"/>
    </source>
</evidence>
<sequence length="80" mass="8847">MTVLVALAVLIYQLQTLTTQIDELTARVQGEEANNEDEKRAIDLALVGVVSFEFLRSLWTLGQLRSLAPQLPGFPFSSRG</sequence>
<protein>
    <submittedName>
        <fullName evidence="2">Uncharacterized protein</fullName>
    </submittedName>
</protein>
<feature type="coiled-coil region" evidence="1">
    <location>
        <begin position="14"/>
        <end position="41"/>
    </location>
</feature>